<evidence type="ECO:0000313" key="10">
    <source>
        <dbReference type="Proteomes" id="UP001054902"/>
    </source>
</evidence>
<feature type="region of interest" description="Disordered" evidence="7">
    <location>
        <begin position="2721"/>
        <end position="2802"/>
    </location>
</feature>
<dbReference type="PANTHER" id="PTHR13402:SF6">
    <property type="entry name" value="SECRETORY 16, ISOFORM I"/>
    <property type="match status" value="1"/>
</dbReference>
<feature type="domain" description="WW" evidence="8">
    <location>
        <begin position="1777"/>
        <end position="1811"/>
    </location>
</feature>
<feature type="compositionally biased region" description="Low complexity" evidence="7">
    <location>
        <begin position="2867"/>
        <end position="2878"/>
    </location>
</feature>
<evidence type="ECO:0000259" key="8">
    <source>
        <dbReference type="PROSITE" id="PS50020"/>
    </source>
</evidence>
<feature type="compositionally biased region" description="Polar residues" evidence="7">
    <location>
        <begin position="899"/>
        <end position="908"/>
    </location>
</feature>
<evidence type="ECO:0000256" key="6">
    <source>
        <dbReference type="RuleBase" id="RU364101"/>
    </source>
</evidence>
<evidence type="ECO:0000256" key="2">
    <source>
        <dbReference type="ARBA" id="ARBA00005927"/>
    </source>
</evidence>
<feature type="compositionally biased region" description="Polar residues" evidence="7">
    <location>
        <begin position="1341"/>
        <end position="1355"/>
    </location>
</feature>
<dbReference type="GO" id="GO:0007030">
    <property type="term" value="P:Golgi organization"/>
    <property type="evidence" value="ECO:0007669"/>
    <property type="project" value="TreeGrafter"/>
</dbReference>
<feature type="domain" description="WW" evidence="8">
    <location>
        <begin position="1213"/>
        <end position="1241"/>
    </location>
</feature>
<dbReference type="InterPro" id="IPR024340">
    <property type="entry name" value="Sec16_CCD"/>
</dbReference>
<feature type="region of interest" description="Disordered" evidence="7">
    <location>
        <begin position="2105"/>
        <end position="2146"/>
    </location>
</feature>
<feature type="compositionally biased region" description="Polar residues" evidence="7">
    <location>
        <begin position="19"/>
        <end position="53"/>
    </location>
</feature>
<feature type="region of interest" description="Disordered" evidence="7">
    <location>
        <begin position="2839"/>
        <end position="2950"/>
    </location>
</feature>
<feature type="domain" description="WW" evidence="8">
    <location>
        <begin position="249"/>
        <end position="283"/>
    </location>
</feature>
<feature type="domain" description="WW" evidence="8">
    <location>
        <begin position="1997"/>
        <end position="2031"/>
    </location>
</feature>
<feature type="region of interest" description="Disordered" evidence="7">
    <location>
        <begin position="1878"/>
        <end position="1909"/>
    </location>
</feature>
<feature type="region of interest" description="Disordered" evidence="7">
    <location>
        <begin position="2674"/>
        <end position="2697"/>
    </location>
</feature>
<dbReference type="GO" id="GO:0012507">
    <property type="term" value="C:ER to Golgi transport vesicle membrane"/>
    <property type="evidence" value="ECO:0007669"/>
    <property type="project" value="TreeGrafter"/>
</dbReference>
<feature type="domain" description="WW" evidence="8">
    <location>
        <begin position="1919"/>
        <end position="1953"/>
    </location>
</feature>
<feature type="domain" description="WW" evidence="8">
    <location>
        <begin position="1060"/>
        <end position="1094"/>
    </location>
</feature>
<feature type="region of interest" description="Disordered" evidence="7">
    <location>
        <begin position="1444"/>
        <end position="1478"/>
    </location>
</feature>
<dbReference type="PROSITE" id="PS50020">
    <property type="entry name" value="WW_DOMAIN_2"/>
    <property type="match status" value="17"/>
</dbReference>
<comment type="caution">
    <text evidence="9">The sequence shown here is derived from an EMBL/GenBank/DDBJ whole genome shotgun (WGS) entry which is preliminary data.</text>
</comment>
<dbReference type="Pfam" id="PF00397">
    <property type="entry name" value="WW"/>
    <property type="match status" value="17"/>
</dbReference>
<gene>
    <name evidence="9" type="ORF">CTEN210_01734</name>
</gene>
<feature type="domain" description="WW" evidence="8">
    <location>
        <begin position="441"/>
        <end position="475"/>
    </location>
</feature>
<feature type="compositionally biased region" description="Basic and acidic residues" evidence="7">
    <location>
        <begin position="2681"/>
        <end position="2691"/>
    </location>
</feature>
<feature type="compositionally biased region" description="Polar residues" evidence="7">
    <location>
        <begin position="175"/>
        <end position="186"/>
    </location>
</feature>
<feature type="region of interest" description="Disordered" evidence="7">
    <location>
        <begin position="1979"/>
        <end position="1999"/>
    </location>
</feature>
<feature type="compositionally biased region" description="Basic and acidic residues" evidence="7">
    <location>
        <begin position="1881"/>
        <end position="1893"/>
    </location>
</feature>
<dbReference type="GO" id="GO:0016192">
    <property type="term" value="P:vesicle-mediated transport"/>
    <property type="evidence" value="ECO:0007669"/>
    <property type="project" value="UniProtKB-KW"/>
</dbReference>
<proteinExistence type="inferred from homology"/>
<evidence type="ECO:0000313" key="9">
    <source>
        <dbReference type="EMBL" id="GFH45260.1"/>
    </source>
</evidence>
<feature type="compositionally biased region" description="Polar residues" evidence="7">
    <location>
        <begin position="1231"/>
        <end position="1250"/>
    </location>
</feature>
<keyword evidence="4 6" id="KW-0256">Endoplasmic reticulum</keyword>
<protein>
    <recommendedName>
        <fullName evidence="6">Protein transport protein sec16</fullName>
    </recommendedName>
</protein>
<dbReference type="InterPro" id="IPR001202">
    <property type="entry name" value="WW_dom"/>
</dbReference>
<feature type="domain" description="WW" evidence="8">
    <location>
        <begin position="2138"/>
        <end position="2172"/>
    </location>
</feature>
<feature type="region of interest" description="Disordered" evidence="7">
    <location>
        <begin position="1806"/>
        <end position="1856"/>
    </location>
</feature>
<evidence type="ECO:0000256" key="1">
    <source>
        <dbReference type="ARBA" id="ARBA00004240"/>
    </source>
</evidence>
<feature type="domain" description="WW" evidence="8">
    <location>
        <begin position="2055"/>
        <end position="2089"/>
    </location>
</feature>
<feature type="domain" description="WW" evidence="8">
    <location>
        <begin position="1384"/>
        <end position="1418"/>
    </location>
</feature>
<feature type="compositionally biased region" description="Polar residues" evidence="7">
    <location>
        <begin position="2106"/>
        <end position="2117"/>
    </location>
</feature>
<feature type="region of interest" description="Disordered" evidence="7">
    <location>
        <begin position="725"/>
        <end position="912"/>
    </location>
</feature>
<feature type="compositionally biased region" description="Basic and acidic residues" evidence="7">
    <location>
        <begin position="1444"/>
        <end position="1454"/>
    </location>
</feature>
<evidence type="ECO:0000256" key="4">
    <source>
        <dbReference type="ARBA" id="ARBA00022824"/>
    </source>
</evidence>
<feature type="domain" description="WW" evidence="8">
    <location>
        <begin position="1522"/>
        <end position="1556"/>
    </location>
</feature>
<feature type="region of interest" description="Disordered" evidence="7">
    <location>
        <begin position="611"/>
        <end position="631"/>
    </location>
</feature>
<feature type="domain" description="WW" evidence="8">
    <location>
        <begin position="1849"/>
        <end position="1883"/>
    </location>
</feature>
<keyword evidence="10" id="KW-1185">Reference proteome</keyword>
<feature type="region of interest" description="Disordered" evidence="7">
    <location>
        <begin position="161"/>
        <end position="186"/>
    </location>
</feature>
<comment type="similarity">
    <text evidence="2 6">Belongs to the SEC16 family.</text>
</comment>
<feature type="domain" description="WW" evidence="8">
    <location>
        <begin position="1617"/>
        <end position="1651"/>
    </location>
</feature>
<feature type="region of interest" description="Disordered" evidence="7">
    <location>
        <begin position="1671"/>
        <end position="1695"/>
    </location>
</feature>
<dbReference type="CDD" id="cd00201">
    <property type="entry name" value="WW"/>
    <property type="match status" value="17"/>
</dbReference>
<evidence type="ECO:0000256" key="7">
    <source>
        <dbReference type="SAM" id="MobiDB-lite"/>
    </source>
</evidence>
<keyword evidence="5 6" id="KW-0931">ER-Golgi transport</keyword>
<feature type="domain" description="WW" evidence="8">
    <location>
        <begin position="1307"/>
        <end position="1341"/>
    </location>
</feature>
<dbReference type="Pfam" id="PF12932">
    <property type="entry name" value="Sec16"/>
    <property type="match status" value="1"/>
</dbReference>
<dbReference type="PANTHER" id="PTHR13402">
    <property type="entry name" value="RGPR-RELATED"/>
    <property type="match status" value="1"/>
</dbReference>
<dbReference type="EMBL" id="BLLK01000020">
    <property type="protein sequence ID" value="GFH45260.1"/>
    <property type="molecule type" value="Genomic_DNA"/>
</dbReference>
<feature type="region of interest" description="Disordered" evidence="7">
    <location>
        <begin position="2032"/>
        <end position="2065"/>
    </location>
</feature>
<feature type="compositionally biased region" description="Polar residues" evidence="7">
    <location>
        <begin position="778"/>
        <end position="788"/>
    </location>
</feature>
<dbReference type="InterPro" id="IPR024298">
    <property type="entry name" value="Sec16_Sec23-bd"/>
</dbReference>
<keyword evidence="6" id="KW-0472">Membrane</keyword>
<accession>A0AAD3GZY2</accession>
<feature type="region of interest" description="Disordered" evidence="7">
    <location>
        <begin position="1092"/>
        <end position="1146"/>
    </location>
</feature>
<dbReference type="GO" id="GO:0070973">
    <property type="term" value="P:protein localization to endoplasmic reticulum exit site"/>
    <property type="evidence" value="ECO:0007669"/>
    <property type="project" value="TreeGrafter"/>
</dbReference>
<feature type="compositionally biased region" description="Basic and acidic residues" evidence="7">
    <location>
        <begin position="2119"/>
        <end position="2135"/>
    </location>
</feature>
<feature type="region of interest" description="Disordered" evidence="7">
    <location>
        <begin position="1222"/>
        <end position="1288"/>
    </location>
</feature>
<dbReference type="Pfam" id="PF12931">
    <property type="entry name" value="TPR_Sec16"/>
    <property type="match status" value="1"/>
</dbReference>
<dbReference type="PROSITE" id="PS01159">
    <property type="entry name" value="WW_DOMAIN_1"/>
    <property type="match status" value="16"/>
</dbReference>
<feature type="domain" description="WW" evidence="8">
    <location>
        <begin position="1690"/>
        <end position="1724"/>
    </location>
</feature>
<evidence type="ECO:0000256" key="3">
    <source>
        <dbReference type="ARBA" id="ARBA00022448"/>
    </source>
</evidence>
<dbReference type="CDD" id="cd09233">
    <property type="entry name" value="ACE1-Sec16-like"/>
    <property type="match status" value="1"/>
</dbReference>
<name>A0AAD3GZY2_9STRA</name>
<dbReference type="GO" id="GO:0015031">
    <property type="term" value="P:protein transport"/>
    <property type="evidence" value="ECO:0007669"/>
    <property type="project" value="UniProtKB-KW"/>
</dbReference>
<organism evidence="9 10">
    <name type="scientific">Chaetoceros tenuissimus</name>
    <dbReference type="NCBI Taxonomy" id="426638"/>
    <lineage>
        <taxon>Eukaryota</taxon>
        <taxon>Sar</taxon>
        <taxon>Stramenopiles</taxon>
        <taxon>Ochrophyta</taxon>
        <taxon>Bacillariophyta</taxon>
        <taxon>Coscinodiscophyceae</taxon>
        <taxon>Chaetocerotophycidae</taxon>
        <taxon>Chaetocerotales</taxon>
        <taxon>Chaetocerotaceae</taxon>
        <taxon>Chaetoceros</taxon>
    </lineage>
</organism>
<comment type="subcellular location">
    <subcellularLocation>
        <location evidence="1">Endoplasmic reticulum</location>
    </subcellularLocation>
</comment>
<keyword evidence="6" id="KW-0653">Protein transport</keyword>
<dbReference type="Proteomes" id="UP001054902">
    <property type="component" value="Unassembled WGS sequence"/>
</dbReference>
<feature type="compositionally biased region" description="Acidic residues" evidence="7">
    <location>
        <begin position="1277"/>
        <end position="1288"/>
    </location>
</feature>
<dbReference type="SUPFAM" id="SSF51045">
    <property type="entry name" value="WW domain"/>
    <property type="match status" value="17"/>
</dbReference>
<feature type="compositionally biased region" description="Acidic residues" evidence="7">
    <location>
        <begin position="1986"/>
        <end position="1997"/>
    </location>
</feature>
<dbReference type="InterPro" id="IPR036020">
    <property type="entry name" value="WW_dom_sf"/>
</dbReference>
<keyword evidence="3 6" id="KW-0813">Transport</keyword>
<feature type="region of interest" description="Disordered" evidence="7">
    <location>
        <begin position="1"/>
        <end position="82"/>
    </location>
</feature>
<reference evidence="9 10" key="1">
    <citation type="journal article" date="2021" name="Sci. Rep.">
        <title>The genome of the diatom Chaetoceros tenuissimus carries an ancient integrated fragment of an extant virus.</title>
        <authorList>
            <person name="Hongo Y."/>
            <person name="Kimura K."/>
            <person name="Takaki Y."/>
            <person name="Yoshida Y."/>
            <person name="Baba S."/>
            <person name="Kobayashi G."/>
            <person name="Nagasaki K."/>
            <person name="Hano T."/>
            <person name="Tomaru Y."/>
        </authorList>
    </citation>
    <scope>NUCLEOTIDE SEQUENCE [LARGE SCALE GENOMIC DNA]</scope>
    <source>
        <strain evidence="9 10">NIES-3715</strain>
    </source>
</reference>
<dbReference type="Gene3D" id="1.25.40.1030">
    <property type="match status" value="1"/>
</dbReference>
<feature type="region of interest" description="Disordered" evidence="7">
    <location>
        <begin position="1338"/>
        <end position="1359"/>
    </location>
</feature>
<sequence>MYSNNFSSGPPVHPAQRRPSGSGSFTGMPPTNANPSSNSGMNASAFFGSSTPAASPMRPPTQQSMGKPSPMNPMRMTSQGSAAAAFNNNSAIPRSNESLSTMTNRTDFQHQQHATPVRNTSVPKTINVTANANLAQPAKHQRAMSTGSAKDFFSSIPTLAENPSVSSEQEEPMNVHSNASYSQQEQTDPVTYESPALNTAVNLFSKTASALYASTTKAVEVAENVGGNLQSLKTEFVNMAAPMEQQVVSSLPAGWQELKDETSGRMYYFHAEKNVTQWEKPVEDPTFMENVSSNQSVHSSASMPVETLSVQDDNGSQNMVEDHMNVNMNMDSSVKEDTTEGNAELEDGWQEIVDPTSGNVYYFHAEKNVTQWEKPVKKVEEVAPVAVENVFSSSQSVHSSASMPVETLSVQDDNASQNMVEDHMNVNMDSSVKEDTTEGNAELEDGWQEIVDPTSGNVYYFHAEKNVTQWEKPVKKVEEVAPVAVENVFSSSQSVHSSASMPVETLSVQDDNASQNMVEDHMNVNMDSSVKEDTTEGNAELEDGWQEIVDPTSGNVYYFHAEKNVTQWEKPVKKVEEVAPVAVENVFSSNRSVHSSSPVPVSSSAVASSNSVRSASPLPPPNMNNNGNMSASALFGSQVSTETFEQQQEKVETTVETTIAPATLALVQEQTSPKPVTVDPNATVASTFFGGAHEEQREAKSEAIIPTEELSGPSQTMQQVQLLEAPPTAQPTPSRVSGNVIEPSPARSTSSLFSRPPMRPTPTSTPVRDAALNKEATVASTPVQTISDATEGFTPKSTPIQSKPLPTFSKPRLPSPIPRRPRSSATPERRNLKPLPLPNKKPLPVPQFKRKNIPKPSSGDDGSVGTDKSSNSTNGIGKFRVPPPLQLNISPNRRAIPNETETATTSHQTENKENVEINNHVETVVIASEINATSNALAPVESTEIPTENVVESKLQAEEKIAEVVMTASTDDNAAESNLPEVKLPAEERIVEVLMPASTEETPATSNVPPTENALDKISTPTESATCTANDHATAVDVTSEEEKINSPVAVPPPPVSILPPLPADWMEFTAPDSGMKYYVNISTRVTQWERPLPEGFQPPLPPPKSLESADKVESVQEPSNENEVAKMESPPQTCNKEQEENTQKIISDVAQEFVTPIISNASNLIPTPTEIPPHLSNPEITSPTNFAIESEVENEIVTEPESNIELEETERWVELIDESTGNPYYYNEANGESSWERPSSLSTNISNQVPELPEEYSEVAPEHVEEPEQEFALNDEGMEDNDVDETEGGNYVRTEEEQESTELQTPALPKGWVEMYDESSAQPYYVNELLGLTQWEVPTDDNSFPSNENESTAVNDAEIEADEIVQNDADNEEIPEYNQSGTKDLPLGWIEMFDDNSNLPYYVNEAEGITQWEKPSVDTFEGDDTMGNEVSNQEIVEDEKFFEKNEDPVESEHATSVSSWVKVSNDDSGKESNLNESDNILLKENSEDFAHISENNEQQQVGDNFESSLDMNPEVIEPSEDALPVGWEKVFDELSGQYYYINETENITQWERPGTDNAHNVSELSDFQALEPTRMEKDDDEFKILDDMPYEEKDDEFKILDDMPYEEKNVDTSSDSPLPSGWEKMMDESSGQFYYVNKDENITQWEKPEKDSDPVSGDLVNQNEEIPANIDEVVNEESVPANDADVTSTDLPDGWEEVIDESSGQIYYYNEVENLTQWDRPKAENEMSTEKVLQNDETHDNVDDVISSSQVETELSQEPIVNDVLVTKEANDEKQDDLPKGWEEVIDETSGQPYYLNATENITQWEKPEFSEEAIGPDTTAAASDPTEENDNLADLDQPVNDIDEDTNDLPDGREELIDESTGQVYYFNSELNQTQWDRPVLEKNTPERDTEQVADSIGGDAPEEELNHDEVNQDALISLPLGWEELVDESSGQTYYFNELKNITQWERPESDEIQITNDDNSMTNSPEQIDEIAEQISLSQPKEEEEEVDEDGDMDLPIGWVKLVDENSGDPYYFNEVENITQWEKPECKEANADGVASTGSNADEQPEESTTDLPPGWTEAVDETSGDVYYYNEVTNVTQWEKPSFPEKAMEEVVDQIKKETISSNNSARSSQDWVKVDTQEDKGADTKAKEVSNSLPPGWEECEDPSSGNVYYYNEKENITQWERPVLKEKITSQFKPLMRPRPPHALISFGFGGRVCVMRPQKADSLGISKENKVKTLRRGPIEVHRLHSLLPEDSVPSRNHEGKPFVDLSDDDVFKFIEGKCGEGKSDEQLLWNLISIAARWKGRLRSAEGYQNPSSVEASIVALLLRSRNISFSNLISPSYVLNQQASEPCLKEVQNFLLKGEREEALKCALSGGDHALAFLIASLCGPSAYHTAAKYFIDKKLQIGTPLYTATSLFANQMLSQKEADDAADSFWEKSSDKIDESWQHHLTTILSNQTKGWQKVVTALGDSLLYKGHTEAAHCCYLVSGRPITNPSDPATRLVLIGCDHRKQKHIALMTEESWEAYLRTEVFEWTKRKGNPNAVITALQPFKLQYAILLADFGFEAEAKAYIESVRKCTGLLGPSSQTPPNTGMYPAEFLERLEIFEDRICTSMGIPNGNMKKTGLKGMLSNLVNISKADESFHDPVFTDASFEEHVEHEVDDADRSFVSAKSNLMDTSINSFATTKSKLQKAPMERESKKQPTIEEEPAPEEINTPITQPTFMAAPIPIATGKENAKPKFMPSPHIPNLDSGDKAVPIESKPVKPAAATPLKKEVIAPTPKSTPAPKQAQPTMTTPADRKPKEEAPSSASSRFSLSGWIAKKLNPDATVADAGGAMEAYYDEKLKRWIFPGDDPQEVAKPLAPPPTTPMTTEKKEVSTPAPANDPLAMMMAPPPTRTPSSNLMAPPSRGTPSASLRGPPMIPRNLNTPQGTPAPKAANNVATAPPQFVIFTPSATEKKESED</sequence>
<feature type="region of interest" description="Disordered" evidence="7">
    <location>
        <begin position="1720"/>
        <end position="1743"/>
    </location>
</feature>
<feature type="compositionally biased region" description="Polar residues" evidence="7">
    <location>
        <begin position="866"/>
        <end position="875"/>
    </location>
</feature>
<feature type="domain" description="WW" evidence="8">
    <location>
        <begin position="343"/>
        <end position="377"/>
    </location>
</feature>
<dbReference type="GO" id="GO:0070971">
    <property type="term" value="C:endoplasmic reticulum exit site"/>
    <property type="evidence" value="ECO:0007669"/>
    <property type="project" value="UniProtKB-ARBA"/>
</dbReference>
<feature type="compositionally biased region" description="Pro residues" evidence="7">
    <location>
        <begin position="835"/>
        <end position="845"/>
    </location>
</feature>
<feature type="region of interest" description="Disordered" evidence="7">
    <location>
        <begin position="1603"/>
        <end position="1626"/>
    </location>
</feature>
<dbReference type="SMART" id="SM00456">
    <property type="entry name" value="WW"/>
    <property type="match status" value="17"/>
</dbReference>
<feature type="domain" description="WW" evidence="8">
    <location>
        <begin position="539"/>
        <end position="573"/>
    </location>
</feature>
<evidence type="ECO:0000256" key="5">
    <source>
        <dbReference type="ARBA" id="ARBA00022892"/>
    </source>
</evidence>
<dbReference type="Gene3D" id="2.20.70.10">
    <property type="match status" value="17"/>
</dbReference>